<dbReference type="HOGENOM" id="CLU_741973_0_0_1"/>
<dbReference type="EMBL" id="KN834764">
    <property type="protein sequence ID" value="KIK63358.1"/>
    <property type="molecule type" value="Genomic_DNA"/>
</dbReference>
<accession>A0A0D0D2B8</accession>
<reference evidence="2 3" key="1">
    <citation type="submission" date="2014-04" db="EMBL/GenBank/DDBJ databases">
        <title>Evolutionary Origins and Diversification of the Mycorrhizal Mutualists.</title>
        <authorList>
            <consortium name="DOE Joint Genome Institute"/>
            <consortium name="Mycorrhizal Genomics Consortium"/>
            <person name="Kohler A."/>
            <person name="Kuo A."/>
            <person name="Nagy L.G."/>
            <person name="Floudas D."/>
            <person name="Copeland A."/>
            <person name="Barry K.W."/>
            <person name="Cichocki N."/>
            <person name="Veneault-Fourrey C."/>
            <person name="LaButti K."/>
            <person name="Lindquist E.A."/>
            <person name="Lipzen A."/>
            <person name="Lundell T."/>
            <person name="Morin E."/>
            <person name="Murat C."/>
            <person name="Riley R."/>
            <person name="Ohm R."/>
            <person name="Sun H."/>
            <person name="Tunlid A."/>
            <person name="Henrissat B."/>
            <person name="Grigoriev I.V."/>
            <person name="Hibbett D.S."/>
            <person name="Martin F."/>
        </authorList>
    </citation>
    <scope>NUCLEOTIDE SEQUENCE [LARGE SCALE GENOMIC DNA]</scope>
    <source>
        <strain evidence="2 3">FD-317 M1</strain>
    </source>
</reference>
<evidence type="ECO:0008006" key="4">
    <source>
        <dbReference type="Google" id="ProtNLM"/>
    </source>
</evidence>
<dbReference type="Proteomes" id="UP000053593">
    <property type="component" value="Unassembled WGS sequence"/>
</dbReference>
<dbReference type="InterPro" id="IPR012337">
    <property type="entry name" value="RNaseH-like_sf"/>
</dbReference>
<dbReference type="AlphaFoldDB" id="A0A0D0D2B8"/>
<name>A0A0D0D2B8_9AGAR</name>
<gene>
    <name evidence="2" type="ORF">GYMLUDRAFT_57584</name>
</gene>
<sequence>MTAVILRVIVMVLVLSRQERLEMELGGSGNGKAVIHTYCVACFAYSAHCNPKQILDHAQGCNTLAAMFPKYYKQVSNNLAITAIKPASICQKHKSGIIPHGGTVGAAGNSDQMDIENDSSQAEGGAGSIVQPSIAEYIPLRMQQAAIDLALFQLVLCAALPFGFVENPWFVNFMTVAASNYITLEQSAFFTRLILEQMVLFWNALAKFLKNWQHLTVSFDSWSSHAKDKIYTFHTTLPSWCSIFTTGHVFKAWKLLTKEFPWILNIYDPCHNLSLFLKDLGKLFKDELKIVSATSNYFRQSNLGTAQLTEECKRQNIATGMKSASETHFGTTYHQAKAVQGCMPALVKCVMSGAITFTTKATKWLTPYFKKGL</sequence>
<protein>
    <recommendedName>
        <fullName evidence="4">DDE-1 domain-containing protein</fullName>
    </recommendedName>
</protein>
<proteinExistence type="predicted"/>
<evidence type="ECO:0000313" key="3">
    <source>
        <dbReference type="Proteomes" id="UP000053593"/>
    </source>
</evidence>
<evidence type="ECO:0000313" key="2">
    <source>
        <dbReference type="EMBL" id="KIK63358.1"/>
    </source>
</evidence>
<keyword evidence="1" id="KW-0732">Signal</keyword>
<evidence type="ECO:0000256" key="1">
    <source>
        <dbReference type="SAM" id="SignalP"/>
    </source>
</evidence>
<dbReference type="SUPFAM" id="SSF53098">
    <property type="entry name" value="Ribonuclease H-like"/>
    <property type="match status" value="1"/>
</dbReference>
<feature type="signal peptide" evidence="1">
    <location>
        <begin position="1"/>
        <end position="18"/>
    </location>
</feature>
<dbReference type="OrthoDB" id="3020857at2759"/>
<organism evidence="2 3">
    <name type="scientific">Collybiopsis luxurians FD-317 M1</name>
    <dbReference type="NCBI Taxonomy" id="944289"/>
    <lineage>
        <taxon>Eukaryota</taxon>
        <taxon>Fungi</taxon>
        <taxon>Dikarya</taxon>
        <taxon>Basidiomycota</taxon>
        <taxon>Agaricomycotina</taxon>
        <taxon>Agaricomycetes</taxon>
        <taxon>Agaricomycetidae</taxon>
        <taxon>Agaricales</taxon>
        <taxon>Marasmiineae</taxon>
        <taxon>Omphalotaceae</taxon>
        <taxon>Collybiopsis</taxon>
        <taxon>Collybiopsis luxurians</taxon>
    </lineage>
</organism>
<feature type="chain" id="PRO_5002220641" description="DDE-1 domain-containing protein" evidence="1">
    <location>
        <begin position="19"/>
        <end position="373"/>
    </location>
</feature>
<keyword evidence="3" id="KW-1185">Reference proteome</keyword>